<name>A0A9P4U990_9PLEO</name>
<gene>
    <name evidence="2" type="ORF">P171DRAFT_498861</name>
</gene>
<protein>
    <submittedName>
        <fullName evidence="2">Uncharacterized protein</fullName>
    </submittedName>
</protein>
<feature type="compositionally biased region" description="Polar residues" evidence="1">
    <location>
        <begin position="273"/>
        <end position="283"/>
    </location>
</feature>
<feature type="compositionally biased region" description="Low complexity" evidence="1">
    <location>
        <begin position="1"/>
        <end position="21"/>
    </location>
</feature>
<evidence type="ECO:0000256" key="1">
    <source>
        <dbReference type="SAM" id="MobiDB-lite"/>
    </source>
</evidence>
<dbReference type="OrthoDB" id="3796611at2759"/>
<dbReference type="EMBL" id="MU001506">
    <property type="protein sequence ID" value="KAF2440963.1"/>
    <property type="molecule type" value="Genomic_DNA"/>
</dbReference>
<feature type="region of interest" description="Disordered" evidence="1">
    <location>
        <begin position="1"/>
        <end position="132"/>
    </location>
</feature>
<proteinExistence type="predicted"/>
<feature type="region of interest" description="Disordered" evidence="1">
    <location>
        <begin position="263"/>
        <end position="283"/>
    </location>
</feature>
<reference evidence="2" key="1">
    <citation type="journal article" date="2020" name="Stud. Mycol.">
        <title>101 Dothideomycetes genomes: a test case for predicting lifestyles and emergence of pathogens.</title>
        <authorList>
            <person name="Haridas S."/>
            <person name="Albert R."/>
            <person name="Binder M."/>
            <person name="Bloem J."/>
            <person name="Labutti K."/>
            <person name="Salamov A."/>
            <person name="Andreopoulos B."/>
            <person name="Baker S."/>
            <person name="Barry K."/>
            <person name="Bills G."/>
            <person name="Bluhm B."/>
            <person name="Cannon C."/>
            <person name="Castanera R."/>
            <person name="Culley D."/>
            <person name="Daum C."/>
            <person name="Ezra D."/>
            <person name="Gonzalez J."/>
            <person name="Henrissat B."/>
            <person name="Kuo A."/>
            <person name="Liang C."/>
            <person name="Lipzen A."/>
            <person name="Lutzoni F."/>
            <person name="Magnuson J."/>
            <person name="Mondo S."/>
            <person name="Nolan M."/>
            <person name="Ohm R."/>
            <person name="Pangilinan J."/>
            <person name="Park H.-J."/>
            <person name="Ramirez L."/>
            <person name="Alfaro M."/>
            <person name="Sun H."/>
            <person name="Tritt A."/>
            <person name="Yoshinaga Y."/>
            <person name="Zwiers L.-H."/>
            <person name="Turgeon B."/>
            <person name="Goodwin S."/>
            <person name="Spatafora J."/>
            <person name="Crous P."/>
            <person name="Grigoriev I."/>
        </authorList>
    </citation>
    <scope>NUCLEOTIDE SEQUENCE</scope>
    <source>
        <strain evidence="2">CBS 690.94</strain>
    </source>
</reference>
<organism evidence="2 3">
    <name type="scientific">Karstenula rhodostoma CBS 690.94</name>
    <dbReference type="NCBI Taxonomy" id="1392251"/>
    <lineage>
        <taxon>Eukaryota</taxon>
        <taxon>Fungi</taxon>
        <taxon>Dikarya</taxon>
        <taxon>Ascomycota</taxon>
        <taxon>Pezizomycotina</taxon>
        <taxon>Dothideomycetes</taxon>
        <taxon>Pleosporomycetidae</taxon>
        <taxon>Pleosporales</taxon>
        <taxon>Massarineae</taxon>
        <taxon>Didymosphaeriaceae</taxon>
        <taxon>Karstenula</taxon>
    </lineage>
</organism>
<dbReference type="Proteomes" id="UP000799764">
    <property type="component" value="Unassembled WGS sequence"/>
</dbReference>
<evidence type="ECO:0000313" key="2">
    <source>
        <dbReference type="EMBL" id="KAF2440963.1"/>
    </source>
</evidence>
<feature type="compositionally biased region" description="Low complexity" evidence="1">
    <location>
        <begin position="33"/>
        <end position="43"/>
    </location>
</feature>
<comment type="caution">
    <text evidence="2">The sequence shown here is derived from an EMBL/GenBank/DDBJ whole genome shotgun (WGS) entry which is preliminary data.</text>
</comment>
<accession>A0A9P4U990</accession>
<feature type="compositionally biased region" description="Low complexity" evidence="1">
    <location>
        <begin position="115"/>
        <end position="131"/>
    </location>
</feature>
<dbReference type="AlphaFoldDB" id="A0A9P4U990"/>
<evidence type="ECO:0000313" key="3">
    <source>
        <dbReference type="Proteomes" id="UP000799764"/>
    </source>
</evidence>
<keyword evidence="3" id="KW-1185">Reference proteome</keyword>
<sequence>MSSPPANSLPPKSSPAKPSPAHNALMSWSAVVKNPAPSKKPAAPMIPPVLENPVPAQQPPPVNARAHMPPSSMSYAQAHLPVPPSNRGRRGRGSRLGVAPAGHMSAVRPAPQLGRRTGPQPTARAAPTQAGLAGPLPAARVSLSQTGRVGQPPADPTQSPYAGGVAPSGSVYPVPVRGNVNYYRPPQAHTDAQPSTKVTKSFANEATHHSNSERRVNAERTATATTSLALMNARLDAAAADAQAGGKGTNNAAQDTNVALPAYGDHEPVGTARRSTVSGTTIDSQSSGYNLAFDTHKRTSSGPSAAGVIGSERKSGALVLSHVPQRRILTVTLSLLRSGIAARMAQDINYKMLKIFFDRVVPIGGGVPEYDEWMPSIAVAYRYPIDDYDWEIFELALSQFKLALDAEKVLGSSAAELDQVNAEFLSAELLPLQKPADEQIRGLVNRFNLH</sequence>